<evidence type="ECO:0000313" key="3">
    <source>
        <dbReference type="EMBL" id="GLZ77127.1"/>
    </source>
</evidence>
<proteinExistence type="predicted"/>
<evidence type="ECO:0000313" key="4">
    <source>
        <dbReference type="Proteomes" id="UP001165079"/>
    </source>
</evidence>
<dbReference type="RefSeq" id="WP_285662258.1">
    <property type="nucleotide sequence ID" value="NZ_BSTX01000001.1"/>
</dbReference>
<keyword evidence="2" id="KW-1133">Transmembrane helix</keyword>
<protein>
    <submittedName>
        <fullName evidence="3">Uncharacterized protein</fullName>
    </submittedName>
</protein>
<keyword evidence="2" id="KW-0472">Membrane</keyword>
<reference evidence="3" key="1">
    <citation type="submission" date="2023-03" db="EMBL/GenBank/DDBJ databases">
        <title>Actinorhabdospora filicis NBRC 111898.</title>
        <authorList>
            <person name="Ichikawa N."/>
            <person name="Sato H."/>
            <person name="Tonouchi N."/>
        </authorList>
    </citation>
    <scope>NUCLEOTIDE SEQUENCE</scope>
    <source>
        <strain evidence="3">NBRC 111898</strain>
    </source>
</reference>
<keyword evidence="2" id="KW-0812">Transmembrane</keyword>
<accession>A0A9W6SJK2</accession>
<organism evidence="3 4">
    <name type="scientific">Actinorhabdospora filicis</name>
    <dbReference type="NCBI Taxonomy" id="1785913"/>
    <lineage>
        <taxon>Bacteria</taxon>
        <taxon>Bacillati</taxon>
        <taxon>Actinomycetota</taxon>
        <taxon>Actinomycetes</taxon>
        <taxon>Micromonosporales</taxon>
        <taxon>Micromonosporaceae</taxon>
        <taxon>Actinorhabdospora</taxon>
    </lineage>
</organism>
<keyword evidence="4" id="KW-1185">Reference proteome</keyword>
<dbReference type="EMBL" id="BSTX01000001">
    <property type="protein sequence ID" value="GLZ77127.1"/>
    <property type="molecule type" value="Genomic_DNA"/>
</dbReference>
<feature type="compositionally biased region" description="Low complexity" evidence="1">
    <location>
        <begin position="46"/>
        <end position="55"/>
    </location>
</feature>
<dbReference type="Proteomes" id="UP001165079">
    <property type="component" value="Unassembled WGS sequence"/>
</dbReference>
<comment type="caution">
    <text evidence="3">The sequence shown here is derived from an EMBL/GenBank/DDBJ whole genome shotgun (WGS) entry which is preliminary data.</text>
</comment>
<sequence>MTDIEESPEKPETPRSRWIGLALAGMVLLAIVPIVISWNDDSGEKPAATPSATASPVPPPAGQPLSVTEFGRTTIETDDYGLISYGLVLTNTSDLLASDARVQLTAYDLFGTPIPGATTELTAHRVPAGGKAVLGGIFIDLTQRWTVAMIGDLRATVGHTDWWRDTGDTDARLSTLLVTDVTVTHLDPPRATVAFRVSGEISSVYTNTFVLFRGSSGEIVGGCAGGSENTDRLDDGRIAVTDCARPESAVDTATEIHLDHTGQGPVPTPGAS</sequence>
<gene>
    <name evidence="3" type="ORF">Afil01_19340</name>
</gene>
<feature type="transmembrane region" description="Helical" evidence="2">
    <location>
        <begin position="18"/>
        <end position="38"/>
    </location>
</feature>
<name>A0A9W6SJK2_9ACTN</name>
<evidence type="ECO:0000256" key="1">
    <source>
        <dbReference type="SAM" id="MobiDB-lite"/>
    </source>
</evidence>
<dbReference type="AlphaFoldDB" id="A0A9W6SJK2"/>
<evidence type="ECO:0000256" key="2">
    <source>
        <dbReference type="SAM" id="Phobius"/>
    </source>
</evidence>
<feature type="region of interest" description="Disordered" evidence="1">
    <location>
        <begin position="42"/>
        <end position="65"/>
    </location>
</feature>